<evidence type="ECO:0000256" key="3">
    <source>
        <dbReference type="ARBA" id="ARBA00023285"/>
    </source>
</evidence>
<evidence type="ECO:0000256" key="4">
    <source>
        <dbReference type="PIRSR" id="PIRSR037238-1"/>
    </source>
</evidence>
<comment type="caution">
    <text evidence="7">The sequence shown here is derived from an EMBL/GenBank/DDBJ whole genome shotgun (WGS) entry which is preliminary data.</text>
</comment>
<dbReference type="GO" id="GO:0004180">
    <property type="term" value="F:carboxypeptidase activity"/>
    <property type="evidence" value="ECO:0007669"/>
    <property type="project" value="UniProtKB-KW"/>
</dbReference>
<keyword evidence="3" id="KW-0170">Cobalt</keyword>
<dbReference type="CDD" id="cd03885">
    <property type="entry name" value="M20_CPDG2"/>
    <property type="match status" value="1"/>
</dbReference>
<dbReference type="AlphaFoldDB" id="A0A917Q112"/>
<evidence type="ECO:0000259" key="6">
    <source>
        <dbReference type="Pfam" id="PF07687"/>
    </source>
</evidence>
<evidence type="ECO:0000256" key="5">
    <source>
        <dbReference type="SAM" id="SignalP"/>
    </source>
</evidence>
<evidence type="ECO:0000313" key="8">
    <source>
        <dbReference type="Proteomes" id="UP000635983"/>
    </source>
</evidence>
<feature type="active site" description="Proton acceptor" evidence="4">
    <location>
        <position position="173"/>
    </location>
</feature>
<proteinExistence type="predicted"/>
<feature type="active site" evidence="4">
    <location>
        <position position="112"/>
    </location>
</feature>
<reference evidence="7" key="2">
    <citation type="submission" date="2020-09" db="EMBL/GenBank/DDBJ databases">
        <authorList>
            <person name="Sun Q."/>
            <person name="Ohkuma M."/>
        </authorList>
    </citation>
    <scope>NUCLEOTIDE SEQUENCE</scope>
    <source>
        <strain evidence="7">JCM 30078</strain>
    </source>
</reference>
<feature type="domain" description="Peptidase M20 dimerisation" evidence="6">
    <location>
        <begin position="208"/>
        <end position="307"/>
    </location>
</feature>
<evidence type="ECO:0000256" key="2">
    <source>
        <dbReference type="ARBA" id="ARBA00022801"/>
    </source>
</evidence>
<keyword evidence="5" id="KW-0732">Signal</keyword>
<dbReference type="Gene3D" id="3.40.630.10">
    <property type="entry name" value="Zn peptidases"/>
    <property type="match status" value="1"/>
</dbReference>
<keyword evidence="7" id="KW-0645">Protease</keyword>
<protein>
    <submittedName>
        <fullName evidence="7">Glutamate carboxypeptidase</fullName>
    </submittedName>
</protein>
<dbReference type="GO" id="GO:0046872">
    <property type="term" value="F:metal ion binding"/>
    <property type="evidence" value="ECO:0007669"/>
    <property type="project" value="UniProtKB-KW"/>
</dbReference>
<reference evidence="7" key="1">
    <citation type="journal article" date="2014" name="Int. J. Syst. Evol. Microbiol.">
        <title>Complete genome sequence of Corynebacterium casei LMG S-19264T (=DSM 44701T), isolated from a smear-ripened cheese.</title>
        <authorList>
            <consortium name="US DOE Joint Genome Institute (JGI-PGF)"/>
            <person name="Walter F."/>
            <person name="Albersmeier A."/>
            <person name="Kalinowski J."/>
            <person name="Ruckert C."/>
        </authorList>
    </citation>
    <scope>NUCLEOTIDE SEQUENCE</scope>
    <source>
        <strain evidence="7">JCM 30078</strain>
    </source>
</reference>
<dbReference type="InterPro" id="IPR017150">
    <property type="entry name" value="Pept_M20_glutamate_carboxypep"/>
</dbReference>
<dbReference type="PANTHER" id="PTHR43808:SF10">
    <property type="entry name" value="BLL3749 PROTEIN"/>
    <property type="match status" value="1"/>
</dbReference>
<dbReference type="InterPro" id="IPR002933">
    <property type="entry name" value="Peptidase_M20"/>
</dbReference>
<evidence type="ECO:0000313" key="7">
    <source>
        <dbReference type="EMBL" id="GGK04253.1"/>
    </source>
</evidence>
<name>A0A917Q112_9PSED</name>
<dbReference type="PIRSF" id="PIRSF037238">
    <property type="entry name" value="Carboxypeptidase_G2"/>
    <property type="match status" value="1"/>
</dbReference>
<keyword evidence="8" id="KW-1185">Reference proteome</keyword>
<dbReference type="Pfam" id="PF01546">
    <property type="entry name" value="Peptidase_M20"/>
    <property type="match status" value="1"/>
</dbReference>
<keyword evidence="1" id="KW-0479">Metal-binding</keyword>
<gene>
    <name evidence="7" type="ORF">GCM10009304_32840</name>
</gene>
<dbReference type="SUPFAM" id="SSF55031">
    <property type="entry name" value="Bacterial exopeptidase dimerisation domain"/>
    <property type="match status" value="1"/>
</dbReference>
<dbReference type="InterPro" id="IPR036264">
    <property type="entry name" value="Bact_exopeptidase_dim_dom"/>
</dbReference>
<feature type="signal peptide" evidence="5">
    <location>
        <begin position="1"/>
        <end position="21"/>
    </location>
</feature>
<dbReference type="NCBIfam" id="NF004788">
    <property type="entry name" value="PRK06133.1"/>
    <property type="match status" value="1"/>
</dbReference>
<dbReference type="SUPFAM" id="SSF53187">
    <property type="entry name" value="Zn-dependent exopeptidases"/>
    <property type="match status" value="1"/>
</dbReference>
<evidence type="ECO:0000256" key="1">
    <source>
        <dbReference type="ARBA" id="ARBA00022723"/>
    </source>
</evidence>
<dbReference type="RefSeq" id="WP_188984581.1">
    <property type="nucleotide sequence ID" value="NZ_BMPO01000008.1"/>
</dbReference>
<dbReference type="Proteomes" id="UP000635983">
    <property type="component" value="Unassembled WGS sequence"/>
</dbReference>
<dbReference type="Gene3D" id="3.30.70.360">
    <property type="match status" value="1"/>
</dbReference>
<feature type="chain" id="PRO_5037504074" evidence="5">
    <location>
        <begin position="22"/>
        <end position="413"/>
    </location>
</feature>
<accession>A0A917Q112</accession>
<dbReference type="InterPro" id="IPR050072">
    <property type="entry name" value="Peptidase_M20A"/>
</dbReference>
<dbReference type="EMBL" id="BMPO01000008">
    <property type="protein sequence ID" value="GGK04253.1"/>
    <property type="molecule type" value="Genomic_DNA"/>
</dbReference>
<dbReference type="Pfam" id="PF07687">
    <property type="entry name" value="M20_dimer"/>
    <property type="match status" value="1"/>
</dbReference>
<keyword evidence="2" id="KW-0378">Hydrolase</keyword>
<dbReference type="PANTHER" id="PTHR43808">
    <property type="entry name" value="ACETYLORNITHINE DEACETYLASE"/>
    <property type="match status" value="1"/>
</dbReference>
<organism evidence="7 8">
    <name type="scientific">Pseudomonas matsuisoli</name>
    <dbReference type="NCBI Taxonomy" id="1515666"/>
    <lineage>
        <taxon>Bacteria</taxon>
        <taxon>Pseudomonadati</taxon>
        <taxon>Pseudomonadota</taxon>
        <taxon>Gammaproteobacteria</taxon>
        <taxon>Pseudomonadales</taxon>
        <taxon>Pseudomonadaceae</taxon>
        <taxon>Pseudomonas</taxon>
    </lineage>
</organism>
<keyword evidence="7" id="KW-0121">Carboxypeptidase</keyword>
<sequence length="413" mass="43804">MLVRPLSFVTAAALLSLTANAFADVPPPEQLLKSAETEQKSYLATVEQLVNIDTGTGLAPGLKTVGDMLVERLEALGAEVKRTPAKPSEGDNIVGTLKGNGDKSFLLMIHYDTVFGEGTAAKRPFRIEGERAFGPGVADAKGGVAMVLHSLKLLQDQAFKDFGQITVLFNPDEEKGSAGSKALIGELARKHDYVFSYEPPDTNAVAVATNGINYVFLDVKGKSSHAGSAPEQGRNALIELSQQLIRLNSLGNLDKGTTVNWTLAKAGEKRNIIPANASAEGDMRYSDLSETDRVIADAEGIVKKASIDGTTTTFRLEKGRPPLAKNAQSEALATTAQSLYKKVGLDLKPVAMAFGTDAGYAYVQGSDKPAVLETMGVVGAGLHGDDEYMELASIAPRLYLTASMIMELSSAKP</sequence>
<dbReference type="InterPro" id="IPR011650">
    <property type="entry name" value="Peptidase_M20_dimer"/>
</dbReference>